<accession>A0A1W1W0T0</accession>
<dbReference type="AlphaFoldDB" id="A0A1W1W0T0"/>
<comment type="similarity">
    <text evidence="1">Belongs to the UPF0473 family.</text>
</comment>
<dbReference type="STRING" id="698762.SAMN00808754_2511"/>
<protein>
    <recommendedName>
        <fullName evidence="1">UPF0473 protein SAMN00808754_2511</fullName>
    </recommendedName>
</protein>
<dbReference type="Proteomes" id="UP000192569">
    <property type="component" value="Chromosome I"/>
</dbReference>
<dbReference type="Pfam" id="PF06949">
    <property type="entry name" value="DUF1292"/>
    <property type="match status" value="1"/>
</dbReference>
<proteinExistence type="inferred from homology"/>
<keyword evidence="3" id="KW-1185">Reference proteome</keyword>
<name>A0A1W1W0T0_9FIRM</name>
<dbReference type="InterPro" id="IPR009711">
    <property type="entry name" value="UPF0473"/>
</dbReference>
<dbReference type="EMBL" id="LT838272">
    <property type="protein sequence ID" value="SMB98714.1"/>
    <property type="molecule type" value="Genomic_DNA"/>
</dbReference>
<evidence type="ECO:0000256" key="1">
    <source>
        <dbReference type="HAMAP-Rule" id="MF_01448"/>
    </source>
</evidence>
<evidence type="ECO:0000313" key="3">
    <source>
        <dbReference type="Proteomes" id="UP000192569"/>
    </source>
</evidence>
<dbReference type="HAMAP" id="MF_01448">
    <property type="entry name" value="UPF0473"/>
    <property type="match status" value="1"/>
</dbReference>
<evidence type="ECO:0000313" key="2">
    <source>
        <dbReference type="EMBL" id="SMB98714.1"/>
    </source>
</evidence>
<gene>
    <name evidence="2" type="ORF">SAMN00808754_2511</name>
</gene>
<organism evidence="2 3">
    <name type="scientific">Thermanaeromonas toyohensis ToBE</name>
    <dbReference type="NCBI Taxonomy" id="698762"/>
    <lineage>
        <taxon>Bacteria</taxon>
        <taxon>Bacillati</taxon>
        <taxon>Bacillota</taxon>
        <taxon>Clostridia</taxon>
        <taxon>Neomoorellales</taxon>
        <taxon>Neomoorellaceae</taxon>
        <taxon>Thermanaeromonas</taxon>
    </lineage>
</organism>
<sequence length="94" mass="10992">MADQENTILLEDEEGQEHEFLVVDILELDGEQYVILLPVEETKDEALVLKIGWDEEGKEVLCEIESEEEWERVAEAWSKLQKGEDIWEDTLEDN</sequence>
<dbReference type="RefSeq" id="WP_084666109.1">
    <property type="nucleotide sequence ID" value="NZ_LT838272.1"/>
</dbReference>
<dbReference type="OrthoDB" id="9811971at2"/>
<reference evidence="2 3" key="1">
    <citation type="submission" date="2017-04" db="EMBL/GenBank/DDBJ databases">
        <authorList>
            <person name="Afonso C.L."/>
            <person name="Miller P.J."/>
            <person name="Scott M.A."/>
            <person name="Spackman E."/>
            <person name="Goraichik I."/>
            <person name="Dimitrov K.M."/>
            <person name="Suarez D.L."/>
            <person name="Swayne D.E."/>
        </authorList>
    </citation>
    <scope>NUCLEOTIDE SEQUENCE [LARGE SCALE GENOMIC DNA]</scope>
    <source>
        <strain evidence="2 3">ToBE</strain>
    </source>
</reference>